<evidence type="ECO:0000313" key="5">
    <source>
        <dbReference type="Proteomes" id="UP000509684"/>
    </source>
</evidence>
<evidence type="ECO:0000256" key="1">
    <source>
        <dbReference type="SAM" id="Phobius"/>
    </source>
</evidence>
<feature type="transmembrane region" description="Helical" evidence="1">
    <location>
        <begin position="95"/>
        <end position="113"/>
    </location>
</feature>
<dbReference type="Proteomes" id="UP000021315">
    <property type="component" value="Unassembled WGS sequence"/>
</dbReference>
<dbReference type="STRING" id="1453999.AW06_004142"/>
<proteinExistence type="predicted"/>
<feature type="transmembrane region" description="Helical" evidence="1">
    <location>
        <begin position="38"/>
        <end position="56"/>
    </location>
</feature>
<feature type="transmembrane region" description="Helical" evidence="1">
    <location>
        <begin position="62"/>
        <end position="83"/>
    </location>
</feature>
<protein>
    <submittedName>
        <fullName evidence="2">Uncharacterized protein</fullName>
    </submittedName>
</protein>
<reference evidence="3 5" key="2">
    <citation type="journal article" date="2019" name="Microbiome">
        <title>Annotated bacterial chromosomes from frame-shift-corrected long-read metagenomic data.</title>
        <authorList>
            <person name="Arumugam K."/>
            <person name="Bagci C."/>
            <person name="Bessarab I."/>
            <person name="Beier S."/>
            <person name="Buchfink B."/>
            <person name="Gorska A."/>
            <person name="Qiu G."/>
            <person name="Huson D.H."/>
            <person name="Williams R.B.H."/>
        </authorList>
    </citation>
    <scope>NUCLEOTIDE SEQUENCE [LARGE SCALE GENOMIC DNA]</scope>
    <source>
        <strain evidence="3">SSA1</strain>
    </source>
</reference>
<accession>A0A7D5SKJ3</accession>
<reference evidence="3" key="3">
    <citation type="submission" date="2020-06" db="EMBL/GenBank/DDBJ databases">
        <authorList>
            <person name="Arumugam K."/>
            <person name="Besarab I."/>
            <person name="Haryono M."/>
            <person name="Bagci C."/>
            <person name="Beier S."/>
            <person name="Buchfink B."/>
            <person name="Gorska A."/>
            <person name="Qiu G."/>
            <person name="Huson D.H."/>
            <person name="Williams R.B."/>
        </authorList>
    </citation>
    <scope>NUCLEOTIDE SEQUENCE</scope>
    <source>
        <strain evidence="3">SSA1</strain>
    </source>
</reference>
<dbReference type="EMBL" id="CP058708">
    <property type="protein sequence ID" value="QLH50125.1"/>
    <property type="molecule type" value="Genomic_DNA"/>
</dbReference>
<keyword evidence="1" id="KW-0812">Transmembrane</keyword>
<keyword evidence="1" id="KW-0472">Membrane</keyword>
<dbReference type="KEGG" id="acog:HWD57_10300"/>
<name>A0A080MCH2_9PROT</name>
<dbReference type="EMBL" id="JDST02000119">
    <property type="protein sequence ID" value="KFB74874.1"/>
    <property type="molecule type" value="Genomic_DNA"/>
</dbReference>
<sequence>MSVPTAVRVIPPDSREPSLDELVEFEVFDMVARGLPEGFGSGFVPLAVSAVLLQLLASPPHLVQWVMAVATVLGLGLLFGFLYRRHPPALDGVAGWRHCLYVLVGASGLSWGAPVGYSYRRPGQPRWSFWRCC</sequence>
<evidence type="ECO:0000313" key="2">
    <source>
        <dbReference type="EMBL" id="KFB74874.1"/>
    </source>
</evidence>
<evidence type="ECO:0000313" key="4">
    <source>
        <dbReference type="Proteomes" id="UP000021315"/>
    </source>
</evidence>
<organism evidence="2 4">
    <name type="scientific">Candidatus Accumulibacter cognatus</name>
    <dbReference type="NCBI Taxonomy" id="2954383"/>
    <lineage>
        <taxon>Bacteria</taxon>
        <taxon>Pseudomonadati</taxon>
        <taxon>Pseudomonadota</taxon>
        <taxon>Betaproteobacteria</taxon>
        <taxon>Candidatus Accumulibacter</taxon>
    </lineage>
</organism>
<dbReference type="AlphaFoldDB" id="A0A080MCH2"/>
<dbReference type="RefSeq" id="WP_034953311.1">
    <property type="nucleotide sequence ID" value="NZ_JDST02000119.1"/>
</dbReference>
<dbReference type="Proteomes" id="UP000509684">
    <property type="component" value="Chromosome"/>
</dbReference>
<evidence type="ECO:0000313" key="3">
    <source>
        <dbReference type="EMBL" id="QLH50125.1"/>
    </source>
</evidence>
<gene>
    <name evidence="2" type="ORF">AW06_004142</name>
    <name evidence="3" type="ORF">HWD57_10300</name>
</gene>
<keyword evidence="4" id="KW-1185">Reference proteome</keyword>
<keyword evidence="1" id="KW-1133">Transmembrane helix</keyword>
<accession>A0A080MCH2</accession>
<reference evidence="2 4" key="1">
    <citation type="submission" date="2014-02" db="EMBL/GenBank/DDBJ databases">
        <title>Expanding our view of genomic diversity in Candidatus Accumulibacter clades.</title>
        <authorList>
            <person name="Skennerton C.T."/>
            <person name="Barr J.J."/>
            <person name="Slater F.R."/>
            <person name="Bond P.L."/>
            <person name="Tyson G.W."/>
        </authorList>
    </citation>
    <scope>NUCLEOTIDE SEQUENCE [LARGE SCALE GENOMIC DNA]</scope>
    <source>
        <strain evidence="4">SK-02</strain>
    </source>
</reference>